<dbReference type="AlphaFoldDB" id="A0A0E9RI94"/>
<accession>A0A0E9RI94</accession>
<reference evidence="1" key="2">
    <citation type="journal article" date="2015" name="Fish Shellfish Immunol.">
        <title>Early steps in the European eel (Anguilla anguilla)-Vibrio vulnificus interaction in the gills: Role of the RtxA13 toxin.</title>
        <authorList>
            <person name="Callol A."/>
            <person name="Pajuelo D."/>
            <person name="Ebbesson L."/>
            <person name="Teles M."/>
            <person name="MacKenzie S."/>
            <person name="Amaro C."/>
        </authorList>
    </citation>
    <scope>NUCLEOTIDE SEQUENCE</scope>
</reference>
<evidence type="ECO:0000313" key="1">
    <source>
        <dbReference type="EMBL" id="JAH28799.1"/>
    </source>
</evidence>
<dbReference type="EMBL" id="GBXM01079778">
    <property type="protein sequence ID" value="JAH28799.1"/>
    <property type="molecule type" value="Transcribed_RNA"/>
</dbReference>
<reference evidence="1" key="1">
    <citation type="submission" date="2014-11" db="EMBL/GenBank/DDBJ databases">
        <authorList>
            <person name="Amaro Gonzalez C."/>
        </authorList>
    </citation>
    <scope>NUCLEOTIDE SEQUENCE</scope>
</reference>
<organism evidence="1">
    <name type="scientific">Anguilla anguilla</name>
    <name type="common">European freshwater eel</name>
    <name type="synonym">Muraena anguilla</name>
    <dbReference type="NCBI Taxonomy" id="7936"/>
    <lineage>
        <taxon>Eukaryota</taxon>
        <taxon>Metazoa</taxon>
        <taxon>Chordata</taxon>
        <taxon>Craniata</taxon>
        <taxon>Vertebrata</taxon>
        <taxon>Euteleostomi</taxon>
        <taxon>Actinopterygii</taxon>
        <taxon>Neopterygii</taxon>
        <taxon>Teleostei</taxon>
        <taxon>Anguilliformes</taxon>
        <taxon>Anguillidae</taxon>
        <taxon>Anguilla</taxon>
    </lineage>
</organism>
<name>A0A0E9RI94_ANGAN</name>
<sequence length="53" mass="5717">MSFITGVPLSNFWRPGLALAKHGKRRSADLGSARAMCIITFPITRQKGSTDPG</sequence>
<protein>
    <submittedName>
        <fullName evidence="1">Uncharacterized protein</fullName>
    </submittedName>
</protein>
<proteinExistence type="predicted"/>